<proteinExistence type="inferred from homology"/>
<comment type="similarity">
    <text evidence="2 5">Belongs to the threonine aldolase family.</text>
</comment>
<sequence>MNTLPRSITLNFRSDNVGTVSPEILRAVEAANRDPAASYGDDQYSAAVNRAFSTLFETEVAVFPVATGTAANALSLSCCARPWGAIYCHQEAHVHTSEAGATEFYSGGAKLLALPGADYQLDPATLRETLATAERGIRNRSQPDAVTITQATEYGTVYRLDGIAAIGAIARDAGLRFHMDGARFANALAKLDCTPADMTWRCGVDILSFGATKNGGMNADAIVVFDPDLVEPLSYRLRRAGQTWSKMRFAAAQLLAYVEDGLYLRLARRANALAARIGRELGALPGVELVAPVDANMLFVRMPDRAIEAIAAAGARYGRRRGGVIRLVTRFDMDEAEAEILLELVRGALD</sequence>
<comment type="subunit">
    <text evidence="3">Homotetramer.</text>
</comment>
<dbReference type="InterPro" id="IPR026273">
    <property type="entry name" value="Low_specificity_L-TA_bact"/>
</dbReference>
<keyword evidence="5" id="KW-0456">Lyase</keyword>
<evidence type="ECO:0000256" key="1">
    <source>
        <dbReference type="ARBA" id="ARBA00001933"/>
    </source>
</evidence>
<name>A0A193FWR5_9BORD</name>
<evidence type="ECO:0000313" key="8">
    <source>
        <dbReference type="Proteomes" id="UP000092213"/>
    </source>
</evidence>
<dbReference type="InterPro" id="IPR015424">
    <property type="entry name" value="PyrdxlP-dep_Trfase"/>
</dbReference>
<dbReference type="PANTHER" id="PTHR48097">
    <property type="entry name" value="L-THREONINE ALDOLASE-RELATED"/>
    <property type="match status" value="1"/>
</dbReference>
<evidence type="ECO:0000256" key="2">
    <source>
        <dbReference type="ARBA" id="ARBA00006966"/>
    </source>
</evidence>
<comment type="catalytic activity">
    <reaction evidence="5">
        <text>L-threonine = acetaldehyde + glycine</text>
        <dbReference type="Rhea" id="RHEA:19625"/>
        <dbReference type="ChEBI" id="CHEBI:15343"/>
        <dbReference type="ChEBI" id="CHEBI:57305"/>
        <dbReference type="ChEBI" id="CHEBI:57926"/>
        <dbReference type="EC" id="4.1.2.48"/>
    </reaction>
</comment>
<keyword evidence="4 5" id="KW-0663">Pyridoxal phosphate</keyword>
<dbReference type="Gene3D" id="3.40.640.10">
    <property type="entry name" value="Type I PLP-dependent aspartate aminotransferase-like (Major domain)"/>
    <property type="match status" value="1"/>
</dbReference>
<dbReference type="InterPro" id="IPR001597">
    <property type="entry name" value="ArAA_b-elim_lyase/Thr_aldolase"/>
</dbReference>
<dbReference type="InterPro" id="IPR015421">
    <property type="entry name" value="PyrdxlP-dep_Trfase_major"/>
</dbReference>
<evidence type="ECO:0000256" key="4">
    <source>
        <dbReference type="ARBA" id="ARBA00022898"/>
    </source>
</evidence>
<accession>A0A193FWR5</accession>
<comment type="function">
    <text evidence="5">Catalyzes the cleavage of L-allo-threonine and L-threonine to glycine and acetaldehyde.</text>
</comment>
<dbReference type="GO" id="GO:0006567">
    <property type="term" value="P:L-threonine catabolic process"/>
    <property type="evidence" value="ECO:0007669"/>
    <property type="project" value="UniProtKB-UniRule"/>
</dbReference>
<comment type="catalytic activity">
    <reaction evidence="5">
        <text>L-allo-threonine = acetaldehyde + glycine</text>
        <dbReference type="Rhea" id="RHEA:26209"/>
        <dbReference type="ChEBI" id="CHEBI:15343"/>
        <dbReference type="ChEBI" id="CHEBI:57305"/>
        <dbReference type="ChEBI" id="CHEBI:58585"/>
        <dbReference type="EC" id="4.1.2.48"/>
    </reaction>
</comment>
<dbReference type="EC" id="4.1.2.48" evidence="5"/>
<feature type="domain" description="Aromatic amino acid beta-eliminating lyase/threonine aldolase" evidence="6">
    <location>
        <begin position="11"/>
        <end position="301"/>
    </location>
</feature>
<dbReference type="RefSeq" id="WP_066668983.1">
    <property type="nucleotide sequence ID" value="NZ_CP016171.1"/>
</dbReference>
<protein>
    <recommendedName>
        <fullName evidence="5">L-threonine aldolase</fullName>
        <ecNumber evidence="5">4.1.2.48</ecNumber>
    </recommendedName>
</protein>
<dbReference type="InterPro" id="IPR015422">
    <property type="entry name" value="PyrdxlP-dep_Trfase_small"/>
</dbReference>
<dbReference type="PANTHER" id="PTHR48097:SF5">
    <property type="entry name" value="LOW SPECIFICITY L-THREONINE ALDOLASE"/>
    <property type="match status" value="1"/>
</dbReference>
<comment type="cofactor">
    <cofactor evidence="1 5">
        <name>pyridoxal 5'-phosphate</name>
        <dbReference type="ChEBI" id="CHEBI:597326"/>
    </cofactor>
</comment>
<dbReference type="SUPFAM" id="SSF53383">
    <property type="entry name" value="PLP-dependent transferases"/>
    <property type="match status" value="1"/>
</dbReference>
<reference evidence="7 8" key="1">
    <citation type="submission" date="2016-06" db="EMBL/GenBank/DDBJ databases">
        <title>Complete genome sequences of Bordetella bronchialis and Bordetella flabilis.</title>
        <authorList>
            <person name="LiPuma J.J."/>
            <person name="Spilker T."/>
        </authorList>
    </citation>
    <scope>NUCLEOTIDE SEQUENCE [LARGE SCALE GENOMIC DNA]</scope>
    <source>
        <strain evidence="7 8">AU17976</strain>
    </source>
</reference>
<dbReference type="EMBL" id="CP016171">
    <property type="protein sequence ID" value="ANN71469.1"/>
    <property type="molecule type" value="Genomic_DNA"/>
</dbReference>
<dbReference type="Pfam" id="PF01212">
    <property type="entry name" value="Beta_elim_lyase"/>
    <property type="match status" value="1"/>
</dbReference>
<dbReference type="PIRSF" id="PIRSF038940">
    <property type="entry name" value="Low_specificity_LTA"/>
    <property type="match status" value="1"/>
</dbReference>
<dbReference type="AlphaFoldDB" id="A0A193FWR5"/>
<evidence type="ECO:0000256" key="3">
    <source>
        <dbReference type="ARBA" id="ARBA00011881"/>
    </source>
</evidence>
<dbReference type="STRING" id="463025.BAU08_09105"/>
<dbReference type="GO" id="GO:0008732">
    <property type="term" value="F:L-allo-threonine aldolase activity"/>
    <property type="evidence" value="ECO:0007669"/>
    <property type="project" value="RHEA"/>
</dbReference>
<gene>
    <name evidence="7" type="ORF">BAU08_09105</name>
</gene>
<dbReference type="Gene3D" id="3.90.1150.10">
    <property type="entry name" value="Aspartate Aminotransferase, domain 1"/>
    <property type="match status" value="1"/>
</dbReference>
<evidence type="ECO:0000313" key="7">
    <source>
        <dbReference type="EMBL" id="ANN71469.1"/>
    </source>
</evidence>
<dbReference type="Proteomes" id="UP000092213">
    <property type="component" value="Chromosome"/>
</dbReference>
<evidence type="ECO:0000256" key="5">
    <source>
        <dbReference type="PIRNR" id="PIRNR038940"/>
    </source>
</evidence>
<organism evidence="7 8">
    <name type="scientific">Bordetella bronchialis</name>
    <dbReference type="NCBI Taxonomy" id="463025"/>
    <lineage>
        <taxon>Bacteria</taxon>
        <taxon>Pseudomonadati</taxon>
        <taxon>Pseudomonadota</taxon>
        <taxon>Betaproteobacteria</taxon>
        <taxon>Burkholderiales</taxon>
        <taxon>Alcaligenaceae</taxon>
        <taxon>Bordetella</taxon>
    </lineage>
</organism>
<evidence type="ECO:0000259" key="6">
    <source>
        <dbReference type="Pfam" id="PF01212"/>
    </source>
</evidence>